<evidence type="ECO:0000256" key="7">
    <source>
        <dbReference type="ARBA" id="ARBA00023237"/>
    </source>
</evidence>
<keyword evidence="7" id="KW-0998">Cell outer membrane</keyword>
<evidence type="ECO:0000313" key="10">
    <source>
        <dbReference type="Proteomes" id="UP001221150"/>
    </source>
</evidence>
<keyword evidence="10" id="KW-1185">Reference proteome</keyword>
<evidence type="ECO:0000256" key="8">
    <source>
        <dbReference type="SAM" id="MobiDB-lite"/>
    </source>
</evidence>
<keyword evidence="5" id="KW-0732">Signal</keyword>
<reference evidence="9 10" key="1">
    <citation type="submission" date="2023-03" db="EMBL/GenBank/DDBJ databases">
        <title>Draft genome sequence of Streptomyces sp. K1PA1 isolated from peat swamp forest in Thailand.</title>
        <authorList>
            <person name="Klaysubun C."/>
            <person name="Duangmal K."/>
        </authorList>
    </citation>
    <scope>NUCLEOTIDE SEQUENCE [LARGE SCALE GENOMIC DNA]</scope>
    <source>
        <strain evidence="9 10">K1PA1</strain>
    </source>
</reference>
<sequence length="150" mass="14864">MPLTIHGDNATITRNTSAAAFGLLKVNANLNLDRITGIAVDGRLALVRSRVVNNTAGEKGGGIASDGNVAVEDSNINANAAVGPSGVGGGYANIGPGTATLTGTNVNNNRATNAPGGFDNEGGPVTLDRSRVNGNVPTNCAPTVVVGCRG</sequence>
<dbReference type="NCBIfam" id="TIGR01376">
    <property type="entry name" value="POMP_repeat"/>
    <property type="match status" value="1"/>
</dbReference>
<dbReference type="InterPro" id="IPR003368">
    <property type="entry name" value="POMP_repeat"/>
</dbReference>
<evidence type="ECO:0000256" key="3">
    <source>
        <dbReference type="ARBA" id="ARBA00004613"/>
    </source>
</evidence>
<proteinExistence type="predicted"/>
<evidence type="ECO:0000256" key="5">
    <source>
        <dbReference type="ARBA" id="ARBA00022729"/>
    </source>
</evidence>
<comment type="subcellular location">
    <subcellularLocation>
        <location evidence="1">Cell envelope</location>
    </subcellularLocation>
    <subcellularLocation>
        <location evidence="2">Cell outer membrane</location>
    </subcellularLocation>
    <subcellularLocation>
        <location evidence="3">Secreted</location>
    </subcellularLocation>
</comment>
<evidence type="ECO:0000256" key="4">
    <source>
        <dbReference type="ARBA" id="ARBA00022525"/>
    </source>
</evidence>
<feature type="compositionally biased region" description="Polar residues" evidence="8">
    <location>
        <begin position="103"/>
        <end position="112"/>
    </location>
</feature>
<keyword evidence="4" id="KW-0964">Secreted</keyword>
<dbReference type="Proteomes" id="UP001221150">
    <property type="component" value="Unassembled WGS sequence"/>
</dbReference>
<evidence type="ECO:0000256" key="2">
    <source>
        <dbReference type="ARBA" id="ARBA00004442"/>
    </source>
</evidence>
<dbReference type="EMBL" id="JARJBB010000001">
    <property type="protein sequence ID" value="MDF3297500.1"/>
    <property type="molecule type" value="Genomic_DNA"/>
</dbReference>
<dbReference type="InterPro" id="IPR011050">
    <property type="entry name" value="Pectin_lyase_fold/virulence"/>
</dbReference>
<evidence type="ECO:0000256" key="6">
    <source>
        <dbReference type="ARBA" id="ARBA00023136"/>
    </source>
</evidence>
<evidence type="ECO:0008006" key="11">
    <source>
        <dbReference type="Google" id="ProtNLM"/>
    </source>
</evidence>
<protein>
    <recommendedName>
        <fullName evidence="11">Right handed beta helix domain-containing protein</fullName>
    </recommendedName>
</protein>
<gene>
    <name evidence="9" type="ORF">P3H78_02435</name>
</gene>
<accession>A0ABT6A101</accession>
<organism evidence="9 10">
    <name type="scientific">Streptomyces tropicalis</name>
    <dbReference type="NCBI Taxonomy" id="3034234"/>
    <lineage>
        <taxon>Bacteria</taxon>
        <taxon>Bacillati</taxon>
        <taxon>Actinomycetota</taxon>
        <taxon>Actinomycetes</taxon>
        <taxon>Kitasatosporales</taxon>
        <taxon>Streptomycetaceae</taxon>
        <taxon>Streptomyces</taxon>
    </lineage>
</organism>
<dbReference type="SUPFAM" id="SSF51126">
    <property type="entry name" value="Pectin lyase-like"/>
    <property type="match status" value="1"/>
</dbReference>
<evidence type="ECO:0000256" key="1">
    <source>
        <dbReference type="ARBA" id="ARBA00004196"/>
    </source>
</evidence>
<comment type="caution">
    <text evidence="9">The sequence shown here is derived from an EMBL/GenBank/DDBJ whole genome shotgun (WGS) entry which is preliminary data.</text>
</comment>
<feature type="region of interest" description="Disordered" evidence="8">
    <location>
        <begin position="103"/>
        <end position="124"/>
    </location>
</feature>
<name>A0ABT6A101_9ACTN</name>
<dbReference type="RefSeq" id="WP_276107028.1">
    <property type="nucleotide sequence ID" value="NZ_JARJBB010000001.1"/>
</dbReference>
<keyword evidence="6" id="KW-0472">Membrane</keyword>
<evidence type="ECO:0000313" key="9">
    <source>
        <dbReference type="EMBL" id="MDF3297500.1"/>
    </source>
</evidence>